<keyword evidence="4" id="KW-1185">Reference proteome</keyword>
<dbReference type="Gene3D" id="2.30.110.10">
    <property type="entry name" value="Electron Transport, Fmn-binding Protein, Chain A"/>
    <property type="match status" value="1"/>
</dbReference>
<feature type="region of interest" description="Disordered" evidence="1">
    <location>
        <begin position="117"/>
        <end position="153"/>
    </location>
</feature>
<comment type="caution">
    <text evidence="3">The sequence shown here is derived from an EMBL/GenBank/DDBJ whole genome shotgun (WGS) entry which is preliminary data.</text>
</comment>
<dbReference type="Proteomes" id="UP000032545">
    <property type="component" value="Unassembled WGS sequence"/>
</dbReference>
<dbReference type="PATRIC" id="fig|1502723.3.peg.5322"/>
<dbReference type="SUPFAM" id="SSF50475">
    <property type="entry name" value="FMN-binding split barrel"/>
    <property type="match status" value="1"/>
</dbReference>
<reference evidence="4" key="1">
    <citation type="submission" date="2015-02" db="EMBL/GenBank/DDBJ databases">
        <title>Draft Genome of Frankia sp. CpI1-S.</title>
        <authorList>
            <person name="Oshone R.T."/>
            <person name="Ngom M."/>
            <person name="Ghodhbane-Gtari F."/>
            <person name="Gtari M."/>
            <person name="Morris K."/>
            <person name="Thomas K."/>
            <person name="Sen A."/>
            <person name="Tisa L.S."/>
        </authorList>
    </citation>
    <scope>NUCLEOTIDE SEQUENCE [LARGE SCALE GENOMIC DNA]</scope>
    <source>
        <strain evidence="4">CpI1-S</strain>
    </source>
</reference>
<dbReference type="Pfam" id="PF01243">
    <property type="entry name" value="PNPOx_N"/>
    <property type="match status" value="1"/>
</dbReference>
<proteinExistence type="predicted"/>
<evidence type="ECO:0000259" key="2">
    <source>
        <dbReference type="Pfam" id="PF01243"/>
    </source>
</evidence>
<accession>A0A0D8B8T8</accession>
<name>A0A0D8B8T8_9ACTN</name>
<dbReference type="EMBL" id="JYFN01000056">
    <property type="protein sequence ID" value="KJE20616.1"/>
    <property type="molecule type" value="Genomic_DNA"/>
</dbReference>
<dbReference type="AlphaFoldDB" id="A0A0D8B8T8"/>
<protein>
    <submittedName>
        <fullName evidence="3">Pyridoxamine 5'-phosphate oxidase</fullName>
    </submittedName>
</protein>
<dbReference type="OrthoDB" id="3218200at2"/>
<reference evidence="3 4" key="2">
    <citation type="journal article" date="2016" name="Genome Announc.">
        <title>Permanent Draft Genome Sequences for Two Variants of Frankia sp. Strain CpI1, the First Frankia Strain Isolated from Root Nodules of Comptonia peregrina.</title>
        <authorList>
            <person name="Oshone R."/>
            <person name="Hurst S.G.IV."/>
            <person name="Abebe-Akele F."/>
            <person name="Simpson S."/>
            <person name="Morris K."/>
            <person name="Thomas W.K."/>
            <person name="Tisa L.S."/>
        </authorList>
    </citation>
    <scope>NUCLEOTIDE SEQUENCE [LARGE SCALE GENOMIC DNA]</scope>
    <source>
        <strain evidence="4">CpI1-S</strain>
    </source>
</reference>
<dbReference type="RefSeq" id="WP_044887606.1">
    <property type="nucleotide sequence ID" value="NZ_JYFN01000056.1"/>
</dbReference>
<feature type="domain" description="Pyridoxamine 5'-phosphate oxidase N-terminal" evidence="2">
    <location>
        <begin position="31"/>
        <end position="114"/>
    </location>
</feature>
<organism evidence="3 4">
    <name type="scientific">Frankia torreyi</name>
    <dbReference type="NCBI Taxonomy" id="1856"/>
    <lineage>
        <taxon>Bacteria</taxon>
        <taxon>Bacillati</taxon>
        <taxon>Actinomycetota</taxon>
        <taxon>Actinomycetes</taxon>
        <taxon>Frankiales</taxon>
        <taxon>Frankiaceae</taxon>
        <taxon>Frankia</taxon>
    </lineage>
</organism>
<sequence length="207" mass="22219">MTIPTEDSAAGPNGDLSGRRGGEGQPPGGPLTDEHRRFLAAHARGFLIVTGADGGPIGYPMTVRWCEGTLEFNTYRRSAKVIHLRRDGRVCVVVVPRDRAADRRVLSVWGRVQPGEGSIEHWMHGDGEDSAPGLSAPARPLMPQATPSHAATPPVVTPQPATPHVVTPPHVVARVRERLLDGRRIIIRVTPLTALFMHATEGPDDAG</sequence>
<dbReference type="InterPro" id="IPR012349">
    <property type="entry name" value="Split_barrel_FMN-bd"/>
</dbReference>
<gene>
    <name evidence="3" type="ORF">FF36_05121</name>
</gene>
<evidence type="ECO:0000256" key="1">
    <source>
        <dbReference type="SAM" id="MobiDB-lite"/>
    </source>
</evidence>
<dbReference type="InterPro" id="IPR011576">
    <property type="entry name" value="Pyridox_Oxase_N"/>
</dbReference>
<evidence type="ECO:0000313" key="3">
    <source>
        <dbReference type="EMBL" id="KJE20616.1"/>
    </source>
</evidence>
<feature type="region of interest" description="Disordered" evidence="1">
    <location>
        <begin position="1"/>
        <end position="33"/>
    </location>
</feature>
<evidence type="ECO:0000313" key="4">
    <source>
        <dbReference type="Proteomes" id="UP000032545"/>
    </source>
</evidence>
<feature type="compositionally biased region" description="Basic and acidic residues" evidence="1">
    <location>
        <begin position="118"/>
        <end position="127"/>
    </location>
</feature>